<evidence type="ECO:0000256" key="2">
    <source>
        <dbReference type="ARBA" id="ARBA00006459"/>
    </source>
</evidence>
<dbReference type="PANTHER" id="PTHR11616">
    <property type="entry name" value="SODIUM/CHLORIDE DEPENDENT TRANSPORTER"/>
    <property type="match status" value="1"/>
</dbReference>
<name>A0A9D4Q271_RHISA</name>
<evidence type="ECO:0000313" key="13">
    <source>
        <dbReference type="Proteomes" id="UP000821837"/>
    </source>
</evidence>
<proteinExistence type="inferred from homology"/>
<dbReference type="GO" id="GO:0046872">
    <property type="term" value="F:metal ion binding"/>
    <property type="evidence" value="ECO:0007669"/>
    <property type="project" value="UniProtKB-KW"/>
</dbReference>
<keyword evidence="7 11" id="KW-0472">Membrane</keyword>
<dbReference type="SUPFAM" id="SSF161070">
    <property type="entry name" value="SNF-like"/>
    <property type="match status" value="1"/>
</dbReference>
<keyword evidence="6 11" id="KW-1133">Transmembrane helix</keyword>
<dbReference type="GO" id="GO:0015187">
    <property type="term" value="F:glycine transmembrane transporter activity"/>
    <property type="evidence" value="ECO:0007669"/>
    <property type="project" value="TreeGrafter"/>
</dbReference>
<dbReference type="EMBL" id="JABSTV010001249">
    <property type="protein sequence ID" value="KAH7963018.1"/>
    <property type="molecule type" value="Genomic_DNA"/>
</dbReference>
<evidence type="ECO:0000256" key="1">
    <source>
        <dbReference type="ARBA" id="ARBA00004141"/>
    </source>
</evidence>
<feature type="binding site" evidence="8">
    <location>
        <position position="7"/>
    </location>
    <ligand>
        <name>Na(+)</name>
        <dbReference type="ChEBI" id="CHEBI:29101"/>
        <label>1</label>
    </ligand>
</feature>
<comment type="caution">
    <text evidence="12">The sequence shown here is derived from an EMBL/GenBank/DDBJ whole genome shotgun (WGS) entry which is preliminary data.</text>
</comment>
<feature type="transmembrane region" description="Helical" evidence="11">
    <location>
        <begin position="13"/>
        <end position="33"/>
    </location>
</feature>
<keyword evidence="3 10" id="KW-0813">Transport</keyword>
<keyword evidence="4 10" id="KW-0812">Transmembrane</keyword>
<evidence type="ECO:0000256" key="8">
    <source>
        <dbReference type="PIRSR" id="PIRSR600175-1"/>
    </source>
</evidence>
<evidence type="ECO:0000256" key="7">
    <source>
        <dbReference type="ARBA" id="ARBA00023136"/>
    </source>
</evidence>
<dbReference type="PROSITE" id="PS50267">
    <property type="entry name" value="NA_NEUROTRAN_SYMP_3"/>
    <property type="match status" value="1"/>
</dbReference>
<gene>
    <name evidence="12" type="ORF">HPB52_019260</name>
</gene>
<dbReference type="GO" id="GO:0015179">
    <property type="term" value="F:L-amino acid transmembrane transporter activity"/>
    <property type="evidence" value="ECO:0007669"/>
    <property type="project" value="TreeGrafter"/>
</dbReference>
<dbReference type="PANTHER" id="PTHR11616:SF236">
    <property type="entry name" value="TRANSPORTER"/>
    <property type="match status" value="1"/>
</dbReference>
<feature type="disulfide bond" evidence="9">
    <location>
        <begin position="115"/>
        <end position="124"/>
    </location>
</feature>
<dbReference type="InterPro" id="IPR037272">
    <property type="entry name" value="SNS_sf"/>
</dbReference>
<sequence>MSVGMGNVWRFPYVVYVNGGGAFIIPYITLTLIAGRPMYLLELVLGQFSGYAQTKAFDGYPIAKGKLEGPSACVGWAMVYASVSLALFNSMVLAYVIIYLYYSMGNPTTLPWMQCDPSWADEQCYVKKEGIVRDYTKNFATII</sequence>
<organism evidence="12 13">
    <name type="scientific">Rhipicephalus sanguineus</name>
    <name type="common">Brown dog tick</name>
    <name type="synonym">Ixodes sanguineus</name>
    <dbReference type="NCBI Taxonomy" id="34632"/>
    <lineage>
        <taxon>Eukaryota</taxon>
        <taxon>Metazoa</taxon>
        <taxon>Ecdysozoa</taxon>
        <taxon>Arthropoda</taxon>
        <taxon>Chelicerata</taxon>
        <taxon>Arachnida</taxon>
        <taxon>Acari</taxon>
        <taxon>Parasitiformes</taxon>
        <taxon>Ixodida</taxon>
        <taxon>Ixodoidea</taxon>
        <taxon>Ixodidae</taxon>
        <taxon>Rhipicephalinae</taxon>
        <taxon>Rhipicephalus</taxon>
        <taxon>Rhipicephalus</taxon>
    </lineage>
</organism>
<reference evidence="12" key="1">
    <citation type="journal article" date="2020" name="Cell">
        <title>Large-Scale Comparative Analyses of Tick Genomes Elucidate Their Genetic Diversity and Vector Capacities.</title>
        <authorList>
            <consortium name="Tick Genome and Microbiome Consortium (TIGMIC)"/>
            <person name="Jia N."/>
            <person name="Wang J."/>
            <person name="Shi W."/>
            <person name="Du L."/>
            <person name="Sun Y."/>
            <person name="Zhan W."/>
            <person name="Jiang J.F."/>
            <person name="Wang Q."/>
            <person name="Zhang B."/>
            <person name="Ji P."/>
            <person name="Bell-Sakyi L."/>
            <person name="Cui X.M."/>
            <person name="Yuan T.T."/>
            <person name="Jiang B.G."/>
            <person name="Yang W.F."/>
            <person name="Lam T.T."/>
            <person name="Chang Q.C."/>
            <person name="Ding S.J."/>
            <person name="Wang X.J."/>
            <person name="Zhu J.G."/>
            <person name="Ruan X.D."/>
            <person name="Zhao L."/>
            <person name="Wei J.T."/>
            <person name="Ye R.Z."/>
            <person name="Que T.C."/>
            <person name="Du C.H."/>
            <person name="Zhou Y.H."/>
            <person name="Cheng J.X."/>
            <person name="Dai P.F."/>
            <person name="Guo W.B."/>
            <person name="Han X.H."/>
            <person name="Huang E.J."/>
            <person name="Li L.F."/>
            <person name="Wei W."/>
            <person name="Gao Y.C."/>
            <person name="Liu J.Z."/>
            <person name="Shao H.Z."/>
            <person name="Wang X."/>
            <person name="Wang C.C."/>
            <person name="Yang T.C."/>
            <person name="Huo Q.B."/>
            <person name="Li W."/>
            <person name="Chen H.Y."/>
            <person name="Chen S.E."/>
            <person name="Zhou L.G."/>
            <person name="Ni X.B."/>
            <person name="Tian J.H."/>
            <person name="Sheng Y."/>
            <person name="Liu T."/>
            <person name="Pan Y.S."/>
            <person name="Xia L.Y."/>
            <person name="Li J."/>
            <person name="Zhao F."/>
            <person name="Cao W.C."/>
        </authorList>
    </citation>
    <scope>NUCLEOTIDE SEQUENCE</scope>
    <source>
        <strain evidence="12">Rsan-2018</strain>
    </source>
</reference>
<feature type="transmembrane region" description="Helical" evidence="11">
    <location>
        <begin position="74"/>
        <end position="102"/>
    </location>
</feature>
<dbReference type="Pfam" id="PF00209">
    <property type="entry name" value="SNF"/>
    <property type="match status" value="1"/>
</dbReference>
<protein>
    <recommendedName>
        <fullName evidence="10">Transporter</fullName>
    </recommendedName>
</protein>
<dbReference type="InterPro" id="IPR000175">
    <property type="entry name" value="Na/ntran_symport"/>
</dbReference>
<comment type="subcellular location">
    <subcellularLocation>
        <location evidence="1">Membrane</location>
        <topology evidence="1">Multi-pass membrane protein</topology>
    </subcellularLocation>
</comment>
<reference evidence="12" key="2">
    <citation type="submission" date="2021-09" db="EMBL/GenBank/DDBJ databases">
        <authorList>
            <person name="Jia N."/>
            <person name="Wang J."/>
            <person name="Shi W."/>
            <person name="Du L."/>
            <person name="Sun Y."/>
            <person name="Zhan W."/>
            <person name="Jiang J."/>
            <person name="Wang Q."/>
            <person name="Zhang B."/>
            <person name="Ji P."/>
            <person name="Sakyi L.B."/>
            <person name="Cui X."/>
            <person name="Yuan T."/>
            <person name="Jiang B."/>
            <person name="Yang W."/>
            <person name="Lam T.T.-Y."/>
            <person name="Chang Q."/>
            <person name="Ding S."/>
            <person name="Wang X."/>
            <person name="Zhu J."/>
            <person name="Ruan X."/>
            <person name="Zhao L."/>
            <person name="Wei J."/>
            <person name="Que T."/>
            <person name="Du C."/>
            <person name="Cheng J."/>
            <person name="Dai P."/>
            <person name="Han X."/>
            <person name="Huang E."/>
            <person name="Gao Y."/>
            <person name="Liu J."/>
            <person name="Shao H."/>
            <person name="Ye R."/>
            <person name="Li L."/>
            <person name="Wei W."/>
            <person name="Wang X."/>
            <person name="Wang C."/>
            <person name="Huo Q."/>
            <person name="Li W."/>
            <person name="Guo W."/>
            <person name="Chen H."/>
            <person name="Chen S."/>
            <person name="Zhou L."/>
            <person name="Zhou L."/>
            <person name="Ni X."/>
            <person name="Tian J."/>
            <person name="Zhou Y."/>
            <person name="Sheng Y."/>
            <person name="Liu T."/>
            <person name="Pan Y."/>
            <person name="Xia L."/>
            <person name="Li J."/>
            <person name="Zhao F."/>
            <person name="Cao W."/>
        </authorList>
    </citation>
    <scope>NUCLEOTIDE SEQUENCE</scope>
    <source>
        <strain evidence="12">Rsan-2018</strain>
        <tissue evidence="12">Larvae</tissue>
    </source>
</reference>
<keyword evidence="13" id="KW-1185">Reference proteome</keyword>
<dbReference type="GO" id="GO:0089718">
    <property type="term" value="P:amino acid import across plasma membrane"/>
    <property type="evidence" value="ECO:0007669"/>
    <property type="project" value="TreeGrafter"/>
</dbReference>
<dbReference type="Proteomes" id="UP000821837">
    <property type="component" value="Chromosome 3"/>
</dbReference>
<evidence type="ECO:0000256" key="5">
    <source>
        <dbReference type="ARBA" id="ARBA00022847"/>
    </source>
</evidence>
<dbReference type="GO" id="GO:0005283">
    <property type="term" value="F:amino acid:sodium symporter activity"/>
    <property type="evidence" value="ECO:0007669"/>
    <property type="project" value="TreeGrafter"/>
</dbReference>
<keyword evidence="5 10" id="KW-0769">Symport</keyword>
<evidence type="ECO:0000256" key="10">
    <source>
        <dbReference type="RuleBase" id="RU003732"/>
    </source>
</evidence>
<evidence type="ECO:0000256" key="3">
    <source>
        <dbReference type="ARBA" id="ARBA00022448"/>
    </source>
</evidence>
<evidence type="ECO:0000256" key="9">
    <source>
        <dbReference type="PIRSR" id="PIRSR600175-2"/>
    </source>
</evidence>
<dbReference type="AlphaFoldDB" id="A0A9D4Q271"/>
<dbReference type="PROSITE" id="PS00610">
    <property type="entry name" value="NA_NEUROTRAN_SYMP_1"/>
    <property type="match status" value="1"/>
</dbReference>
<feature type="binding site" evidence="8">
    <location>
        <position position="3"/>
    </location>
    <ligand>
        <name>Na(+)</name>
        <dbReference type="ChEBI" id="CHEBI:29101"/>
        <label>1</label>
    </ligand>
</feature>
<comment type="similarity">
    <text evidence="2 10">Belongs to the sodium:neurotransmitter symporter (SNF) (TC 2.A.22) family.</text>
</comment>
<keyword evidence="9" id="KW-1015">Disulfide bond</keyword>
<dbReference type="VEuPathDB" id="VectorBase:RSAN_053951"/>
<evidence type="ECO:0000256" key="6">
    <source>
        <dbReference type="ARBA" id="ARBA00022989"/>
    </source>
</evidence>
<evidence type="ECO:0000256" key="11">
    <source>
        <dbReference type="SAM" id="Phobius"/>
    </source>
</evidence>
<keyword evidence="8" id="KW-0479">Metal-binding</keyword>
<evidence type="ECO:0000256" key="4">
    <source>
        <dbReference type="ARBA" id="ARBA00022692"/>
    </source>
</evidence>
<accession>A0A9D4Q271</accession>
<evidence type="ECO:0000313" key="12">
    <source>
        <dbReference type="EMBL" id="KAH7963018.1"/>
    </source>
</evidence>
<keyword evidence="8" id="KW-0915">Sodium</keyword>
<dbReference type="GO" id="GO:0005886">
    <property type="term" value="C:plasma membrane"/>
    <property type="evidence" value="ECO:0007669"/>
    <property type="project" value="TreeGrafter"/>
</dbReference>